<dbReference type="Proteomes" id="UP001211249">
    <property type="component" value="Unassembled WGS sequence"/>
</dbReference>
<organism evidence="1 2">
    <name type="scientific">Dolichospermum planctonicum CS-1226</name>
    <dbReference type="NCBI Taxonomy" id="3021751"/>
    <lineage>
        <taxon>Bacteria</taxon>
        <taxon>Bacillati</taxon>
        <taxon>Cyanobacteriota</taxon>
        <taxon>Cyanophyceae</taxon>
        <taxon>Nostocales</taxon>
        <taxon>Aphanizomenonaceae</taxon>
        <taxon>Dolichospermum</taxon>
        <taxon>Dolichospermum planctonicum</taxon>
    </lineage>
</organism>
<evidence type="ECO:0000313" key="1">
    <source>
        <dbReference type="EMBL" id="MDB9534678.1"/>
    </source>
</evidence>
<evidence type="ECO:0000313" key="2">
    <source>
        <dbReference type="Proteomes" id="UP001211249"/>
    </source>
</evidence>
<dbReference type="SUPFAM" id="SSF48452">
    <property type="entry name" value="TPR-like"/>
    <property type="match status" value="1"/>
</dbReference>
<name>A0ABT5ABL1_9CYAN</name>
<reference evidence="1 2" key="1">
    <citation type="submission" date="2023-01" db="EMBL/GenBank/DDBJ databases">
        <title>Genomes from the Australian National Cyanobacteria Reference Collection.</title>
        <authorList>
            <person name="Willis A."/>
            <person name="Lee E.M.F."/>
        </authorList>
    </citation>
    <scope>NUCLEOTIDE SEQUENCE [LARGE SCALE GENOMIC DNA]</scope>
    <source>
        <strain evidence="1 2">CS-1226</strain>
    </source>
</reference>
<dbReference type="RefSeq" id="WP_271794737.1">
    <property type="nucleotide sequence ID" value="NZ_JAQMUC010000014.1"/>
</dbReference>
<evidence type="ECO:0008006" key="3">
    <source>
        <dbReference type="Google" id="ProtNLM"/>
    </source>
</evidence>
<sequence length="36" mass="4345">MEDFNQALRLNPKYAEAYYFRGYTAFSALMRYKVES</sequence>
<comment type="caution">
    <text evidence="1">The sequence shown here is derived from an EMBL/GenBank/DDBJ whole genome shotgun (WGS) entry which is preliminary data.</text>
</comment>
<accession>A0ABT5ABL1</accession>
<dbReference type="Gene3D" id="1.25.40.10">
    <property type="entry name" value="Tetratricopeptide repeat domain"/>
    <property type="match status" value="1"/>
</dbReference>
<dbReference type="EMBL" id="JAQMUC010000014">
    <property type="protein sequence ID" value="MDB9534678.1"/>
    <property type="molecule type" value="Genomic_DNA"/>
</dbReference>
<keyword evidence="2" id="KW-1185">Reference proteome</keyword>
<gene>
    <name evidence="1" type="ORF">PN451_02260</name>
</gene>
<protein>
    <recommendedName>
        <fullName evidence="3">Tetratricopeptide repeat protein</fullName>
    </recommendedName>
</protein>
<dbReference type="InterPro" id="IPR011990">
    <property type="entry name" value="TPR-like_helical_dom_sf"/>
</dbReference>
<proteinExistence type="predicted"/>